<evidence type="ECO:0000256" key="1">
    <source>
        <dbReference type="ARBA" id="ARBA00023002"/>
    </source>
</evidence>
<proteinExistence type="predicted"/>
<gene>
    <name evidence="3" type="ORF">K431DRAFT_239689</name>
</gene>
<keyword evidence="1" id="KW-0560">Oxidoreductase</keyword>
<feature type="domain" description="NADP-dependent oxidoreductase" evidence="2">
    <location>
        <begin position="18"/>
        <end position="315"/>
    </location>
</feature>
<dbReference type="EMBL" id="MU003769">
    <property type="protein sequence ID" value="KAF2724909.1"/>
    <property type="molecule type" value="Genomic_DNA"/>
</dbReference>
<dbReference type="OrthoDB" id="37537at2759"/>
<dbReference type="GO" id="GO:0016491">
    <property type="term" value="F:oxidoreductase activity"/>
    <property type="evidence" value="ECO:0007669"/>
    <property type="project" value="UniProtKB-KW"/>
</dbReference>
<evidence type="ECO:0000313" key="4">
    <source>
        <dbReference type="Proteomes" id="UP000799441"/>
    </source>
</evidence>
<dbReference type="InterPro" id="IPR050791">
    <property type="entry name" value="Aldo-Keto_reductase"/>
</dbReference>
<sequence length="342" mass="38026">MPIKTTKLGTNGPQVATLGLGLMGMSLGNYGSTPSDEERFAILDRAYEMGATFWDSADLYGDNEELVGKWFKHSGKRDEIFFATKFGFIKGSRTLELDSSGEYCKRACAESLRLLDIDYIDLYYLHHANPETPIEETMRAMKELQKEGKIKYIGLSAVSSTTLRRAYKIAPVAAVQVEYSISVLDVENSAGTDLLAACRELGVALVAATPLGRGLLTSTFAKGEALGDSKDIRPLVMPRFMEGNREKNAELITQFQQIADKKNCTVSQLALAWLMKQGDDIIPIPGTRQMKYLEENCGALNVELTDEDDAEIRRFSESTEVAGHYMPPRFAHYLFRDTAEEL</sequence>
<dbReference type="AlphaFoldDB" id="A0A9P4QHD0"/>
<dbReference type="Proteomes" id="UP000799441">
    <property type="component" value="Unassembled WGS sequence"/>
</dbReference>
<reference evidence="3" key="1">
    <citation type="journal article" date="2020" name="Stud. Mycol.">
        <title>101 Dothideomycetes genomes: a test case for predicting lifestyles and emergence of pathogens.</title>
        <authorList>
            <person name="Haridas S."/>
            <person name="Albert R."/>
            <person name="Binder M."/>
            <person name="Bloem J."/>
            <person name="Labutti K."/>
            <person name="Salamov A."/>
            <person name="Andreopoulos B."/>
            <person name="Baker S."/>
            <person name="Barry K."/>
            <person name="Bills G."/>
            <person name="Bluhm B."/>
            <person name="Cannon C."/>
            <person name="Castanera R."/>
            <person name="Culley D."/>
            <person name="Daum C."/>
            <person name="Ezra D."/>
            <person name="Gonzalez J."/>
            <person name="Henrissat B."/>
            <person name="Kuo A."/>
            <person name="Liang C."/>
            <person name="Lipzen A."/>
            <person name="Lutzoni F."/>
            <person name="Magnuson J."/>
            <person name="Mondo S."/>
            <person name="Nolan M."/>
            <person name="Ohm R."/>
            <person name="Pangilinan J."/>
            <person name="Park H.-J."/>
            <person name="Ramirez L."/>
            <person name="Alfaro M."/>
            <person name="Sun H."/>
            <person name="Tritt A."/>
            <person name="Yoshinaga Y."/>
            <person name="Zwiers L.-H."/>
            <person name="Turgeon B."/>
            <person name="Goodwin S."/>
            <person name="Spatafora J."/>
            <person name="Crous P."/>
            <person name="Grigoriev I."/>
        </authorList>
    </citation>
    <scope>NUCLEOTIDE SEQUENCE</scope>
    <source>
        <strain evidence="3">CBS 116435</strain>
    </source>
</reference>
<organism evidence="3 4">
    <name type="scientific">Polychaeton citri CBS 116435</name>
    <dbReference type="NCBI Taxonomy" id="1314669"/>
    <lineage>
        <taxon>Eukaryota</taxon>
        <taxon>Fungi</taxon>
        <taxon>Dikarya</taxon>
        <taxon>Ascomycota</taxon>
        <taxon>Pezizomycotina</taxon>
        <taxon>Dothideomycetes</taxon>
        <taxon>Dothideomycetidae</taxon>
        <taxon>Capnodiales</taxon>
        <taxon>Capnodiaceae</taxon>
        <taxon>Polychaeton</taxon>
    </lineage>
</organism>
<dbReference type="PANTHER" id="PTHR43625:SF40">
    <property type="entry name" value="ALDO-KETO REDUCTASE YAKC [NADP(+)]"/>
    <property type="match status" value="1"/>
</dbReference>
<dbReference type="InterPro" id="IPR036812">
    <property type="entry name" value="NAD(P)_OxRdtase_dom_sf"/>
</dbReference>
<name>A0A9P4QHD0_9PEZI</name>
<protein>
    <submittedName>
        <fullName evidence="3">Aldo-keto reductase</fullName>
    </submittedName>
</protein>
<dbReference type="InterPro" id="IPR020471">
    <property type="entry name" value="AKR"/>
</dbReference>
<dbReference type="GO" id="GO:0005737">
    <property type="term" value="C:cytoplasm"/>
    <property type="evidence" value="ECO:0007669"/>
    <property type="project" value="TreeGrafter"/>
</dbReference>
<evidence type="ECO:0000313" key="3">
    <source>
        <dbReference type="EMBL" id="KAF2724909.1"/>
    </source>
</evidence>
<dbReference type="PRINTS" id="PR00069">
    <property type="entry name" value="ALDKETRDTASE"/>
</dbReference>
<dbReference type="PANTHER" id="PTHR43625">
    <property type="entry name" value="AFLATOXIN B1 ALDEHYDE REDUCTASE"/>
    <property type="match status" value="1"/>
</dbReference>
<dbReference type="InterPro" id="IPR023210">
    <property type="entry name" value="NADP_OxRdtase_dom"/>
</dbReference>
<keyword evidence="4" id="KW-1185">Reference proteome</keyword>
<dbReference type="Pfam" id="PF00248">
    <property type="entry name" value="Aldo_ket_red"/>
    <property type="match status" value="1"/>
</dbReference>
<dbReference type="Gene3D" id="3.20.20.100">
    <property type="entry name" value="NADP-dependent oxidoreductase domain"/>
    <property type="match status" value="1"/>
</dbReference>
<dbReference type="SUPFAM" id="SSF51430">
    <property type="entry name" value="NAD(P)-linked oxidoreductase"/>
    <property type="match status" value="1"/>
</dbReference>
<evidence type="ECO:0000259" key="2">
    <source>
        <dbReference type="Pfam" id="PF00248"/>
    </source>
</evidence>
<comment type="caution">
    <text evidence="3">The sequence shown here is derived from an EMBL/GenBank/DDBJ whole genome shotgun (WGS) entry which is preliminary data.</text>
</comment>
<accession>A0A9P4QHD0</accession>